<keyword evidence="4" id="KW-1185">Reference proteome</keyword>
<accession>A0A1I3RK49</accession>
<evidence type="ECO:0000313" key="4">
    <source>
        <dbReference type="Proteomes" id="UP000242763"/>
    </source>
</evidence>
<dbReference type="STRING" id="1121003.SAMN03080618_03067"/>
<dbReference type="Proteomes" id="UP000242763">
    <property type="component" value="Unassembled WGS sequence"/>
</dbReference>
<keyword evidence="1" id="KW-0812">Transmembrane</keyword>
<dbReference type="InterPro" id="IPR029058">
    <property type="entry name" value="AB_hydrolase_fold"/>
</dbReference>
<reference evidence="4" key="1">
    <citation type="submission" date="2016-10" db="EMBL/GenBank/DDBJ databases">
        <authorList>
            <person name="Varghese N."/>
            <person name="Submissions S."/>
        </authorList>
    </citation>
    <scope>NUCLEOTIDE SEQUENCE [LARGE SCALE GENOMIC DNA]</scope>
    <source>
        <strain evidence="4">DSM 21857</strain>
    </source>
</reference>
<evidence type="ECO:0000256" key="1">
    <source>
        <dbReference type="SAM" id="Phobius"/>
    </source>
</evidence>
<keyword evidence="1" id="KW-1133">Transmembrane helix</keyword>
<dbReference type="Pfam" id="PF00561">
    <property type="entry name" value="Abhydrolase_1"/>
    <property type="match status" value="1"/>
</dbReference>
<dbReference type="PRINTS" id="PR00412">
    <property type="entry name" value="EPOXHYDRLASE"/>
</dbReference>
<sequence>MLNVIVGFVVALVVAGGMVAAYLAWKTRALARKAQRAVPPIGSFITVNGNQIHYIDRGEGPPILMVHGLGGTLHHLRRPLMDDFGDGYRLIALDRAGSGYSTRTKDSTGTLKEQASELAAFIDVLKLEKPLLVGHSLGGAIALATALDYPEKVSGLALLSPLTRFDPNLPPQFKALAINSPVKRRLIANTIAVPMSVKNAPIVLDAVFGPQQPPSDYAVAGGAMIGLRPEHFYATSLDLVGSRRDLERYEARYEELDIPVGILFGTRDRILDYEKNGISTAERISGVELELVDGVGHMPQYAETDRVVAFVRRITERAFTLVRNNAS</sequence>
<feature type="domain" description="AB hydrolase-1" evidence="2">
    <location>
        <begin position="61"/>
        <end position="167"/>
    </location>
</feature>
<dbReference type="OrthoDB" id="9815441at2"/>
<dbReference type="PANTHER" id="PTHR43798">
    <property type="entry name" value="MONOACYLGLYCEROL LIPASE"/>
    <property type="match status" value="1"/>
</dbReference>
<dbReference type="EMBL" id="FORF01000021">
    <property type="protein sequence ID" value="SFJ46973.1"/>
    <property type="molecule type" value="Genomic_DNA"/>
</dbReference>
<protein>
    <submittedName>
        <fullName evidence="3">Pimeloyl-ACP methyl ester carboxylesterase</fullName>
    </submittedName>
</protein>
<keyword evidence="1" id="KW-0472">Membrane</keyword>
<dbReference type="Gene3D" id="3.40.50.1820">
    <property type="entry name" value="alpha/beta hydrolase"/>
    <property type="match status" value="1"/>
</dbReference>
<dbReference type="InterPro" id="IPR050266">
    <property type="entry name" value="AB_hydrolase_sf"/>
</dbReference>
<gene>
    <name evidence="3" type="ORF">SAMN03080618_03067</name>
</gene>
<dbReference type="PRINTS" id="PR00111">
    <property type="entry name" value="ABHYDROLASE"/>
</dbReference>
<evidence type="ECO:0000259" key="2">
    <source>
        <dbReference type="Pfam" id="PF00561"/>
    </source>
</evidence>
<evidence type="ECO:0000313" key="3">
    <source>
        <dbReference type="EMBL" id="SFJ46973.1"/>
    </source>
</evidence>
<dbReference type="RefSeq" id="WP_091524105.1">
    <property type="nucleotide sequence ID" value="NZ_FORF01000021.1"/>
</dbReference>
<feature type="transmembrane region" description="Helical" evidence="1">
    <location>
        <begin position="6"/>
        <end position="25"/>
    </location>
</feature>
<dbReference type="GO" id="GO:0003824">
    <property type="term" value="F:catalytic activity"/>
    <property type="evidence" value="ECO:0007669"/>
    <property type="project" value="InterPro"/>
</dbReference>
<name>A0A1I3RK49_9HYPH</name>
<dbReference type="AlphaFoldDB" id="A0A1I3RK49"/>
<dbReference type="SUPFAM" id="SSF53474">
    <property type="entry name" value="alpha/beta-Hydrolases"/>
    <property type="match status" value="1"/>
</dbReference>
<proteinExistence type="predicted"/>
<dbReference type="InterPro" id="IPR000073">
    <property type="entry name" value="AB_hydrolase_1"/>
</dbReference>
<dbReference type="InterPro" id="IPR000639">
    <property type="entry name" value="Epox_hydrolase-like"/>
</dbReference>
<organism evidence="3 4">
    <name type="scientific">Aquamicrobium aerolatum DSM 21857</name>
    <dbReference type="NCBI Taxonomy" id="1121003"/>
    <lineage>
        <taxon>Bacteria</taxon>
        <taxon>Pseudomonadati</taxon>
        <taxon>Pseudomonadota</taxon>
        <taxon>Alphaproteobacteria</taxon>
        <taxon>Hyphomicrobiales</taxon>
        <taxon>Phyllobacteriaceae</taxon>
        <taxon>Aerobium</taxon>
    </lineage>
</organism>